<protein>
    <submittedName>
        <fullName evidence="2">Glycerophosphoryl diester phosphodiesterase</fullName>
    </submittedName>
</protein>
<dbReference type="InterPro" id="IPR017946">
    <property type="entry name" value="PLC-like_Pdiesterase_TIM-brl"/>
</dbReference>
<gene>
    <name evidence="2" type="ORF">SAMN06296052_114113</name>
</gene>
<name>A0A239HQY0_9BACT</name>
<dbReference type="Pfam" id="PF03009">
    <property type="entry name" value="GDPD"/>
    <property type="match status" value="1"/>
</dbReference>
<dbReference type="GO" id="GO:0008081">
    <property type="term" value="F:phosphoric diester hydrolase activity"/>
    <property type="evidence" value="ECO:0007669"/>
    <property type="project" value="InterPro"/>
</dbReference>
<proteinExistence type="predicted"/>
<reference evidence="3" key="1">
    <citation type="submission" date="2017-06" db="EMBL/GenBank/DDBJ databases">
        <authorList>
            <person name="Varghese N."/>
            <person name="Submissions S."/>
        </authorList>
    </citation>
    <scope>NUCLEOTIDE SEQUENCE [LARGE SCALE GENOMIC DNA]</scope>
    <source>
        <strain evidence="3">NKM1</strain>
    </source>
</reference>
<evidence type="ECO:0000313" key="2">
    <source>
        <dbReference type="EMBL" id="SNS83585.1"/>
    </source>
</evidence>
<organism evidence="2 3">
    <name type="scientific">Pontibacter ummariensis</name>
    <dbReference type="NCBI Taxonomy" id="1610492"/>
    <lineage>
        <taxon>Bacteria</taxon>
        <taxon>Pseudomonadati</taxon>
        <taxon>Bacteroidota</taxon>
        <taxon>Cytophagia</taxon>
        <taxon>Cytophagales</taxon>
        <taxon>Hymenobacteraceae</taxon>
        <taxon>Pontibacter</taxon>
    </lineage>
</organism>
<dbReference type="CDD" id="cd08556">
    <property type="entry name" value="GDPD"/>
    <property type="match status" value="1"/>
</dbReference>
<dbReference type="InterPro" id="IPR030395">
    <property type="entry name" value="GP_PDE_dom"/>
</dbReference>
<dbReference type="SUPFAM" id="SSF51695">
    <property type="entry name" value="PLC-like phosphodiesterases"/>
    <property type="match status" value="1"/>
</dbReference>
<keyword evidence="3" id="KW-1185">Reference proteome</keyword>
<evidence type="ECO:0000313" key="3">
    <source>
        <dbReference type="Proteomes" id="UP000198432"/>
    </source>
</evidence>
<evidence type="ECO:0000259" key="1">
    <source>
        <dbReference type="PROSITE" id="PS51704"/>
    </source>
</evidence>
<dbReference type="Gene3D" id="3.20.20.190">
    <property type="entry name" value="Phosphatidylinositol (PI) phosphodiesterase"/>
    <property type="match status" value="1"/>
</dbReference>
<dbReference type="GO" id="GO:0006629">
    <property type="term" value="P:lipid metabolic process"/>
    <property type="evidence" value="ECO:0007669"/>
    <property type="project" value="InterPro"/>
</dbReference>
<dbReference type="PROSITE" id="PS51704">
    <property type="entry name" value="GP_PDE"/>
    <property type="match status" value="1"/>
</dbReference>
<dbReference type="AlphaFoldDB" id="A0A239HQY0"/>
<dbReference type="PANTHER" id="PTHR46211:SF14">
    <property type="entry name" value="GLYCEROPHOSPHODIESTER PHOSPHODIESTERASE"/>
    <property type="match status" value="1"/>
</dbReference>
<dbReference type="Proteomes" id="UP000198432">
    <property type="component" value="Unassembled WGS sequence"/>
</dbReference>
<accession>A0A239HQY0</accession>
<dbReference type="PANTHER" id="PTHR46211">
    <property type="entry name" value="GLYCEROPHOSPHORYL DIESTER PHOSPHODIESTERASE"/>
    <property type="match status" value="1"/>
</dbReference>
<dbReference type="EMBL" id="FZOQ01000014">
    <property type="protein sequence ID" value="SNS83585.1"/>
    <property type="molecule type" value="Genomic_DNA"/>
</dbReference>
<sequence length="281" mass="31105">MLLVLAIVLLAFAAGVFLLYRHEKLEYKEVLVLGHAGSGFFSPINPFNPLPANSMASIVKAMEAHGADGVEVDVQLSEDGVPILYHDMTLESMTAAEGLIENHVAADVIGLKYDGGFFYNLFQEEEIITMEALLQYFATYQEAPYLHLDLRNYSPERHAYYARTLMALLREYRYPLQKLVFISPDPDFLQAFREVEPGAQLMLDTGGDFEQALQTVAAYEIGGICANGGSVTAEQVARAKELGLEVALFGGKSRSSIARMINLRPDAIQVNNVEAMRDMLD</sequence>
<feature type="domain" description="GP-PDE" evidence="1">
    <location>
        <begin position="30"/>
        <end position="280"/>
    </location>
</feature>